<accession>A0ABT7B3Y7</accession>
<protein>
    <submittedName>
        <fullName evidence="5">Alkaline phosphatase D family protein</fullName>
    </submittedName>
</protein>
<dbReference type="PANTHER" id="PTHR43606">
    <property type="entry name" value="PHOSPHATASE, PUTATIVE (AFU_ORTHOLOGUE AFUA_6G08710)-RELATED"/>
    <property type="match status" value="1"/>
</dbReference>
<dbReference type="Gene3D" id="2.150.10.10">
    <property type="entry name" value="Serralysin-like metalloprotease, C-terminal"/>
    <property type="match status" value="2"/>
</dbReference>
<evidence type="ECO:0000313" key="5">
    <source>
        <dbReference type="EMBL" id="MDJ1173241.1"/>
    </source>
</evidence>
<dbReference type="InterPro" id="IPR008963">
    <property type="entry name" value="Purple_acid_Pase-like_N"/>
</dbReference>
<dbReference type="InterPro" id="IPR011049">
    <property type="entry name" value="Serralysin-like_metalloprot_C"/>
</dbReference>
<dbReference type="SUPFAM" id="SSF51120">
    <property type="entry name" value="beta-Roll"/>
    <property type="match status" value="1"/>
</dbReference>
<evidence type="ECO:0000259" key="3">
    <source>
        <dbReference type="Pfam" id="PF09423"/>
    </source>
</evidence>
<organism evidence="5 6">
    <name type="scientific">Roseofilum capinflatum BLCC-M114</name>
    <dbReference type="NCBI Taxonomy" id="3022440"/>
    <lineage>
        <taxon>Bacteria</taxon>
        <taxon>Bacillati</taxon>
        <taxon>Cyanobacteriota</taxon>
        <taxon>Cyanophyceae</taxon>
        <taxon>Desertifilales</taxon>
        <taxon>Desertifilaceae</taxon>
        <taxon>Roseofilum</taxon>
        <taxon>Roseofilum capinflatum</taxon>
    </lineage>
</organism>
<keyword evidence="1" id="KW-0732">Signal</keyword>
<dbReference type="Gene3D" id="3.60.21.70">
    <property type="entry name" value="PhoD-like phosphatase"/>
    <property type="match status" value="1"/>
</dbReference>
<dbReference type="Pfam" id="PF16655">
    <property type="entry name" value="PhoD_N"/>
    <property type="match status" value="1"/>
</dbReference>
<evidence type="ECO:0000256" key="2">
    <source>
        <dbReference type="SAM" id="MobiDB-lite"/>
    </source>
</evidence>
<dbReference type="InterPro" id="IPR018946">
    <property type="entry name" value="PhoD-like_MPP"/>
</dbReference>
<name>A0ABT7B3Y7_9CYAN</name>
<keyword evidence="6" id="KW-1185">Reference proteome</keyword>
<feature type="domain" description="PhoD-like phosphatase metallophosphatase" evidence="3">
    <location>
        <begin position="301"/>
        <end position="596"/>
    </location>
</feature>
<dbReference type="CDD" id="cd07389">
    <property type="entry name" value="MPP_PhoD"/>
    <property type="match status" value="1"/>
</dbReference>
<evidence type="ECO:0000256" key="1">
    <source>
        <dbReference type="ARBA" id="ARBA00022729"/>
    </source>
</evidence>
<dbReference type="InterPro" id="IPR029052">
    <property type="entry name" value="Metallo-depent_PP-like"/>
</dbReference>
<dbReference type="SUPFAM" id="SSF56300">
    <property type="entry name" value="Metallo-dependent phosphatases"/>
    <property type="match status" value="1"/>
</dbReference>
<comment type="caution">
    <text evidence="5">The sequence shown here is derived from an EMBL/GenBank/DDBJ whole genome shotgun (WGS) entry which is preliminary data.</text>
</comment>
<dbReference type="Proteomes" id="UP001235849">
    <property type="component" value="Unassembled WGS sequence"/>
</dbReference>
<evidence type="ECO:0000313" key="6">
    <source>
        <dbReference type="Proteomes" id="UP001235849"/>
    </source>
</evidence>
<dbReference type="InterPro" id="IPR038607">
    <property type="entry name" value="PhoD-like_sf"/>
</dbReference>
<gene>
    <name evidence="5" type="ORF">PMG25_03965</name>
</gene>
<feature type="domain" description="Phospholipase D N-terminal" evidence="4">
    <location>
        <begin position="191"/>
        <end position="273"/>
    </location>
</feature>
<feature type="region of interest" description="Disordered" evidence="2">
    <location>
        <begin position="36"/>
        <end position="55"/>
    </location>
</feature>
<dbReference type="Gene3D" id="2.60.40.380">
    <property type="entry name" value="Purple acid phosphatase-like, N-terminal"/>
    <property type="match status" value="1"/>
</dbReference>
<reference evidence="5 6" key="1">
    <citation type="submission" date="2023-01" db="EMBL/GenBank/DDBJ databases">
        <title>Novel diversity within Roseofilum (Cyanobacteria; Desertifilaceae) from marine benthic mats with descriptions of four novel species.</title>
        <authorList>
            <person name="Wang Y."/>
            <person name="Berthold D.E."/>
            <person name="Hu J."/>
            <person name="Lefler F.W."/>
            <person name="Laughinghouse H.D. IV."/>
        </authorList>
    </citation>
    <scope>NUCLEOTIDE SEQUENCE [LARGE SCALE GENOMIC DNA]</scope>
    <source>
        <strain evidence="5 6">BLCC-M114</strain>
    </source>
</reference>
<proteinExistence type="predicted"/>
<dbReference type="SUPFAM" id="SSF49363">
    <property type="entry name" value="Purple acid phosphatase, N-terminal domain"/>
    <property type="match status" value="1"/>
</dbReference>
<dbReference type="Pfam" id="PF00353">
    <property type="entry name" value="HemolysinCabind"/>
    <property type="match status" value="2"/>
</dbReference>
<dbReference type="InterPro" id="IPR001343">
    <property type="entry name" value="Hemolysn_Ca-bd"/>
</dbReference>
<dbReference type="InterPro" id="IPR052900">
    <property type="entry name" value="Phospholipid_Metab_Enz"/>
</dbReference>
<dbReference type="InterPro" id="IPR032093">
    <property type="entry name" value="PhoD_N"/>
</dbReference>
<sequence length="746" mass="80152">MAILIGDATNNTLTGTTENDLILGLAGNDQLLGLDGNDTLSGNEDKDSLNGNQGNDWVFGGQGEDWVRGGQGNDVVSGDRGNDILYGDLGNNTLIGGAGRDILVIQSASTTAEQLITDFVDGEDLLGLDGLNFTEITITAEGNSTLIQQSATGRILARLPGINASQITQADFTTALTPLPSSPETTTLVNGIASGDTTQTSTILWAGSTAVGPVTFDYSTDESFSTVLGTLNATVIDPSVPVKAGLAGLTPGTQYYYRVTDAQGDTAIGQFRTPNPPGTREGLRFGVSGDLKGELAPFVSLGNADERNLDFFVQMGDMIEADSESPALPGVTQAKTLEQFRAKHNEVYSPRWGLNTWKDLRATTSIYATWDDHDVTNDFAGGATPADSPQKQDLFGNATTGFVNQTPAFHRAQQAFQDYFPLREDQFYGNTGDARTTNRRKLYRHNTFGSDAATFVLDVRSFRDAPLPFVPENAPQERLNQQLTDAFAPNRTMLGAAQLAELKADLLAAEQSGITWKFVLSTVPMQHFGVAVMGERWEGYAAERADLLNFIEENQIKNVVFITGDFHGSVVNNVTNQQAPGESVTPTGVFDVMIGPVGIELTVPFLPEPFNQTFAAPFGPATVGFTPESLLEQQGKTQAEYLALGDDRAAKDQFVREVLDFRTEGLLGYDPMGLEGSPINAQLLQGEYLATHTYGWSEFDIAPSTGQLTVTTYGVPPYTQSEVLANPNPILAAQPEIVSQFQVTPM</sequence>
<dbReference type="PRINTS" id="PR00313">
    <property type="entry name" value="CABNDNGRPT"/>
</dbReference>
<dbReference type="EMBL" id="JAQOSO010000015">
    <property type="protein sequence ID" value="MDJ1173241.1"/>
    <property type="molecule type" value="Genomic_DNA"/>
</dbReference>
<dbReference type="RefSeq" id="WP_283765610.1">
    <property type="nucleotide sequence ID" value="NZ_JAQOSO010000015.1"/>
</dbReference>
<dbReference type="PANTHER" id="PTHR43606:SF1">
    <property type="entry name" value="PHOD-LIKE PHOSPHATASE METALLOPHOSPHATASE DOMAIN-CONTAINING PROTEIN"/>
    <property type="match status" value="1"/>
</dbReference>
<evidence type="ECO:0000259" key="4">
    <source>
        <dbReference type="Pfam" id="PF16655"/>
    </source>
</evidence>
<dbReference type="Pfam" id="PF09423">
    <property type="entry name" value="PhoD"/>
    <property type="match status" value="1"/>
</dbReference>